<dbReference type="GO" id="GO:0016788">
    <property type="term" value="F:hydrolase activity, acting on ester bonds"/>
    <property type="evidence" value="ECO:0007669"/>
    <property type="project" value="InterPro"/>
</dbReference>
<dbReference type="EMBL" id="JACHIF010000004">
    <property type="protein sequence ID" value="MBB5037954.1"/>
    <property type="molecule type" value="Genomic_DNA"/>
</dbReference>
<evidence type="ECO:0000313" key="7">
    <source>
        <dbReference type="Proteomes" id="UP000534294"/>
    </source>
</evidence>
<protein>
    <recommendedName>
        <fullName evidence="5">Succinylglutamate desuccinylase/Aspartoacylase catalytic domain-containing protein</fullName>
    </recommendedName>
</protein>
<keyword evidence="3" id="KW-0378">Hydrolase</keyword>
<reference evidence="6 7" key="1">
    <citation type="submission" date="2020-08" db="EMBL/GenBank/DDBJ databases">
        <title>Genomic Encyclopedia of Type Strains, Phase IV (KMG-IV): sequencing the most valuable type-strain genomes for metagenomic binning, comparative biology and taxonomic classification.</title>
        <authorList>
            <person name="Goeker M."/>
        </authorList>
    </citation>
    <scope>NUCLEOTIDE SEQUENCE [LARGE SCALE GENOMIC DNA]</scope>
    <source>
        <strain evidence="6 7">DSM 12251</strain>
    </source>
</reference>
<dbReference type="CDD" id="cd06231">
    <property type="entry name" value="M14_REP34-like"/>
    <property type="match status" value="1"/>
</dbReference>
<dbReference type="Proteomes" id="UP000534294">
    <property type="component" value="Unassembled WGS sequence"/>
</dbReference>
<name>A0A7W8DPS7_9BACT</name>
<comment type="caution">
    <text evidence="6">The sequence shown here is derived from an EMBL/GenBank/DDBJ whole genome shotgun (WGS) entry which is preliminary data.</text>
</comment>
<evidence type="ECO:0000256" key="1">
    <source>
        <dbReference type="ARBA" id="ARBA00001947"/>
    </source>
</evidence>
<dbReference type="Pfam" id="PF24827">
    <property type="entry name" value="AstE_AspA_cat"/>
    <property type="match status" value="1"/>
</dbReference>
<evidence type="ECO:0000256" key="2">
    <source>
        <dbReference type="ARBA" id="ARBA00022723"/>
    </source>
</evidence>
<dbReference type="InterPro" id="IPR055438">
    <property type="entry name" value="AstE_AspA_cat"/>
</dbReference>
<keyword evidence="2" id="KW-0479">Metal-binding</keyword>
<evidence type="ECO:0000256" key="3">
    <source>
        <dbReference type="ARBA" id="ARBA00022801"/>
    </source>
</evidence>
<sequence>MSLLPLHAAHSYRVLIQRWRALARRLGVKLKTLAVVDGVSVFWLETKNSFAVEAIYLSSGVHGDEPAAAWGLLVWAEENEDRLRAGNFVFFPCLNPHGLMLNTRADYQGQDLNRRFHLQEDVVCGPWQKIVTCRRLKVAICLHEDYDGQGCYVYELGRRGAPKLAPDMLAGVSAIPPDGRKRIDESRAQGGVIRRSRVPKHLPGLPEAVVLHELGCGLTLTFETPSEFGLDLRVRAQVEFVNAVLSATEIAGNTAA</sequence>
<keyword evidence="7" id="KW-1185">Reference proteome</keyword>
<organism evidence="6 7">
    <name type="scientific">Prosthecobacter dejongeii</name>
    <dbReference type="NCBI Taxonomy" id="48465"/>
    <lineage>
        <taxon>Bacteria</taxon>
        <taxon>Pseudomonadati</taxon>
        <taxon>Verrucomicrobiota</taxon>
        <taxon>Verrucomicrobiia</taxon>
        <taxon>Verrucomicrobiales</taxon>
        <taxon>Verrucomicrobiaceae</taxon>
        <taxon>Prosthecobacter</taxon>
    </lineage>
</organism>
<dbReference type="AlphaFoldDB" id="A0A7W8DPS7"/>
<proteinExistence type="predicted"/>
<dbReference type="GO" id="GO:0046872">
    <property type="term" value="F:metal ion binding"/>
    <property type="evidence" value="ECO:0007669"/>
    <property type="project" value="UniProtKB-KW"/>
</dbReference>
<dbReference type="RefSeq" id="WP_184208331.1">
    <property type="nucleotide sequence ID" value="NZ_JACHIF010000004.1"/>
</dbReference>
<gene>
    <name evidence="6" type="ORF">HNQ64_002212</name>
</gene>
<accession>A0A7W8DPS7</accession>
<evidence type="ECO:0000313" key="6">
    <source>
        <dbReference type="EMBL" id="MBB5037954.1"/>
    </source>
</evidence>
<dbReference type="Gene3D" id="3.40.630.10">
    <property type="entry name" value="Zn peptidases"/>
    <property type="match status" value="1"/>
</dbReference>
<comment type="cofactor">
    <cofactor evidence="1">
        <name>Zn(2+)</name>
        <dbReference type="ChEBI" id="CHEBI:29105"/>
    </cofactor>
</comment>
<keyword evidence="4" id="KW-0862">Zinc</keyword>
<evidence type="ECO:0000256" key="4">
    <source>
        <dbReference type="ARBA" id="ARBA00022833"/>
    </source>
</evidence>
<evidence type="ECO:0000259" key="5">
    <source>
        <dbReference type="Pfam" id="PF24827"/>
    </source>
</evidence>
<dbReference type="SUPFAM" id="SSF53187">
    <property type="entry name" value="Zn-dependent exopeptidases"/>
    <property type="match status" value="1"/>
</dbReference>
<feature type="domain" description="Succinylglutamate desuccinylase/Aspartoacylase catalytic" evidence="5">
    <location>
        <begin position="53"/>
        <end position="120"/>
    </location>
</feature>